<dbReference type="InterPro" id="IPR036291">
    <property type="entry name" value="NAD(P)-bd_dom_sf"/>
</dbReference>
<evidence type="ECO:0000256" key="2">
    <source>
        <dbReference type="ARBA" id="ARBA00022857"/>
    </source>
</evidence>
<evidence type="ECO:0000313" key="6">
    <source>
        <dbReference type="Proteomes" id="UP000250140"/>
    </source>
</evidence>
<accession>A0A8E2ETS5</accession>
<evidence type="ECO:0000256" key="1">
    <source>
        <dbReference type="ARBA" id="ARBA00006484"/>
    </source>
</evidence>
<sequence>MGTAFSQFFPPSPDLTERNLPSQKGKVFIVTGGASGVGFELATILFHAGGKVYIAGRSESNAQQSIDKIKSGTHDISSVGELEHLHLELDDLSTIKSSAETFMKKEPKLDVLWNNAGVSMAPIGSKSAQGHELHIATNCLGPFLFTQLLLPTLKAAAHDAPPASVRVVWTSSQTLDAPPADKTKLYVASKAGNWFLGSEMARAPAPHGILSVTQNPGNLKTNLLRHAPWMKYVSYPLLYQPKFGAYTELWAGLAQDLTVEGNGSYVIPWGRIHSAPRKDLLDALKSVEEGGTGRAREFWEWCEKLTAEYK</sequence>
<feature type="region of interest" description="Disordered" evidence="4">
    <location>
        <begin position="1"/>
        <end position="20"/>
    </location>
</feature>
<comment type="similarity">
    <text evidence="1">Belongs to the short-chain dehydrogenases/reductases (SDR) family.</text>
</comment>
<protein>
    <submittedName>
        <fullName evidence="5">NAD(P)-binding protein</fullName>
    </submittedName>
</protein>
<dbReference type="InterPro" id="IPR002347">
    <property type="entry name" value="SDR_fam"/>
</dbReference>
<gene>
    <name evidence="5" type="ORF">AOQ84DRAFT_300850</name>
</gene>
<organism evidence="5 6">
    <name type="scientific">Glonium stellatum</name>
    <dbReference type="NCBI Taxonomy" id="574774"/>
    <lineage>
        <taxon>Eukaryota</taxon>
        <taxon>Fungi</taxon>
        <taxon>Dikarya</taxon>
        <taxon>Ascomycota</taxon>
        <taxon>Pezizomycotina</taxon>
        <taxon>Dothideomycetes</taxon>
        <taxon>Pleosporomycetidae</taxon>
        <taxon>Gloniales</taxon>
        <taxon>Gloniaceae</taxon>
        <taxon>Glonium</taxon>
    </lineage>
</organism>
<dbReference type="Gene3D" id="3.40.50.720">
    <property type="entry name" value="NAD(P)-binding Rossmann-like Domain"/>
    <property type="match status" value="1"/>
</dbReference>
<keyword evidence="2" id="KW-0521">NADP</keyword>
<dbReference type="GO" id="GO:0016491">
    <property type="term" value="F:oxidoreductase activity"/>
    <property type="evidence" value="ECO:0007669"/>
    <property type="project" value="UniProtKB-KW"/>
</dbReference>
<evidence type="ECO:0000256" key="4">
    <source>
        <dbReference type="SAM" id="MobiDB-lite"/>
    </source>
</evidence>
<dbReference type="Proteomes" id="UP000250140">
    <property type="component" value="Unassembled WGS sequence"/>
</dbReference>
<name>A0A8E2ETS5_9PEZI</name>
<keyword evidence="6" id="KW-1185">Reference proteome</keyword>
<dbReference type="EMBL" id="KV750506">
    <property type="protein sequence ID" value="OCL04451.1"/>
    <property type="molecule type" value="Genomic_DNA"/>
</dbReference>
<dbReference type="PANTHER" id="PTHR24320">
    <property type="entry name" value="RETINOL DEHYDROGENASE"/>
    <property type="match status" value="1"/>
</dbReference>
<dbReference type="AlphaFoldDB" id="A0A8E2ETS5"/>
<dbReference type="PANTHER" id="PTHR24320:SF236">
    <property type="entry name" value="SHORT-CHAIN DEHYDROGENASE-RELATED"/>
    <property type="match status" value="1"/>
</dbReference>
<proteinExistence type="inferred from homology"/>
<dbReference type="PRINTS" id="PR00081">
    <property type="entry name" value="GDHRDH"/>
</dbReference>
<dbReference type="SUPFAM" id="SSF51735">
    <property type="entry name" value="NAD(P)-binding Rossmann-fold domains"/>
    <property type="match status" value="1"/>
</dbReference>
<reference evidence="5 6" key="1">
    <citation type="journal article" date="2016" name="Nat. Commun.">
        <title>Ectomycorrhizal ecology is imprinted in the genome of the dominant symbiotic fungus Cenococcum geophilum.</title>
        <authorList>
            <consortium name="DOE Joint Genome Institute"/>
            <person name="Peter M."/>
            <person name="Kohler A."/>
            <person name="Ohm R.A."/>
            <person name="Kuo A."/>
            <person name="Krutzmann J."/>
            <person name="Morin E."/>
            <person name="Arend M."/>
            <person name="Barry K.W."/>
            <person name="Binder M."/>
            <person name="Choi C."/>
            <person name="Clum A."/>
            <person name="Copeland A."/>
            <person name="Grisel N."/>
            <person name="Haridas S."/>
            <person name="Kipfer T."/>
            <person name="LaButti K."/>
            <person name="Lindquist E."/>
            <person name="Lipzen A."/>
            <person name="Maire R."/>
            <person name="Meier B."/>
            <person name="Mihaltcheva S."/>
            <person name="Molinier V."/>
            <person name="Murat C."/>
            <person name="Poggeler S."/>
            <person name="Quandt C.A."/>
            <person name="Sperisen C."/>
            <person name="Tritt A."/>
            <person name="Tisserant E."/>
            <person name="Crous P.W."/>
            <person name="Henrissat B."/>
            <person name="Nehls U."/>
            <person name="Egli S."/>
            <person name="Spatafora J.W."/>
            <person name="Grigoriev I.V."/>
            <person name="Martin F.M."/>
        </authorList>
    </citation>
    <scope>NUCLEOTIDE SEQUENCE [LARGE SCALE GENOMIC DNA]</scope>
    <source>
        <strain evidence="5 6">CBS 207.34</strain>
    </source>
</reference>
<evidence type="ECO:0000256" key="3">
    <source>
        <dbReference type="ARBA" id="ARBA00023002"/>
    </source>
</evidence>
<keyword evidence="3" id="KW-0560">Oxidoreductase</keyword>
<dbReference type="OrthoDB" id="191139at2759"/>
<evidence type="ECO:0000313" key="5">
    <source>
        <dbReference type="EMBL" id="OCL04451.1"/>
    </source>
</evidence>
<dbReference type="Pfam" id="PF00106">
    <property type="entry name" value="adh_short"/>
    <property type="match status" value="1"/>
</dbReference>